<dbReference type="EMBL" id="BPUS01000008">
    <property type="protein sequence ID" value="GJH26947.1"/>
    <property type="molecule type" value="Genomic_DNA"/>
</dbReference>
<accession>A0AA37ID33</accession>
<name>A0AA37ID33_9BURK</name>
<dbReference type="Proteomes" id="UP001055111">
    <property type="component" value="Unassembled WGS sequence"/>
</dbReference>
<proteinExistence type="predicted"/>
<reference evidence="1" key="1">
    <citation type="submission" date="2022-09" db="EMBL/GenBank/DDBJ databases">
        <title>Isolation and characterization of 3-chlorobenzoate degrading bacteria from soils in Shizuoka.</title>
        <authorList>
            <person name="Ifat A."/>
            <person name="Ogawa N."/>
            <person name="Kimbara K."/>
            <person name="Moriuchi R."/>
            <person name="Dohra H."/>
            <person name="Shintani M."/>
        </authorList>
    </citation>
    <scope>NUCLEOTIDE SEQUENCE</scope>
    <source>
        <strain evidence="1">19CS4-2</strain>
    </source>
</reference>
<protein>
    <recommendedName>
        <fullName evidence="3">Integrase</fullName>
    </recommendedName>
</protein>
<evidence type="ECO:0000313" key="1">
    <source>
        <dbReference type="EMBL" id="GJH26947.1"/>
    </source>
</evidence>
<evidence type="ECO:0000313" key="2">
    <source>
        <dbReference type="Proteomes" id="UP001055111"/>
    </source>
</evidence>
<dbReference type="RefSeq" id="WP_238213583.1">
    <property type="nucleotide sequence ID" value="NZ_BPUS01000008.1"/>
</dbReference>
<evidence type="ECO:0008006" key="3">
    <source>
        <dbReference type="Google" id="ProtNLM"/>
    </source>
</evidence>
<gene>
    <name evidence="1" type="ORF">CBA19CS42_20545</name>
</gene>
<organism evidence="1 2">
    <name type="scientific">Caballeronia novacaledonica</name>
    <dbReference type="NCBI Taxonomy" id="1544861"/>
    <lineage>
        <taxon>Bacteria</taxon>
        <taxon>Pseudomonadati</taxon>
        <taxon>Pseudomonadota</taxon>
        <taxon>Betaproteobacteria</taxon>
        <taxon>Burkholderiales</taxon>
        <taxon>Burkholderiaceae</taxon>
        <taxon>Caballeronia</taxon>
    </lineage>
</organism>
<comment type="caution">
    <text evidence="1">The sequence shown here is derived from an EMBL/GenBank/DDBJ whole genome shotgun (WGS) entry which is preliminary data.</text>
</comment>
<sequence length="679" mass="76026">MSKVFPLVPRLKAEAERNLADYILHARERSTVFGRDLDFDQCEWDVTDYYSRRGHRNSKHGSVTISFSQRLQDERRPFCDQLGGFARAYMRVEVGNKSSSTFAHAIAAFRALDTAMVERGVSSLAELDATHFDRASEIIRSDSSRRENPAAGYMLAQIARFLDKKAFVYAPLHNWRYPRASRITNGRIGPEFERRRAKNMPPQECLDGLAQAFNLASADRDVLITSIAAIMCSAPERINEVMVLPVNCEIEQTDSDGRTYLGLRWSGSKGAPDHIKWILPGMADVVRKALASIRRITEPARAMARWYEKHPRKIFLPPELAHLRNRKVLTLEEAGKILNLSPGKRAAGGWVRRNHVPLASRAPETTLPGHSQVQAVRFSDIEGHVVATLPRGFPLYDERRRMSYARALLVIPEGLFGNRNDTRGSHCMFETVKYHHIGCSLGQNKRSGSTTIFERVGIDPEGRLAMRSHQFRHWLNTLAQSENLSQIDIAKWSGRTALRHNSAYDHVSSEDIVARIRKAVGDHRKAIGPLAEIPTNLPVTRSEFAAMIVPTAHVTPYGFCIHDFTTTPCELFRQCLDCQEHVCLKGLTDKTFRVAEALEVARESLSKAFRAVADGVFGADDWVAIHRATVKRLEELLKILTDAEVSEGAVVQLNSTKTYSLSDGALPDGLSILATSAKP</sequence>
<dbReference type="AlphaFoldDB" id="A0AA37ID33"/>